<keyword evidence="2" id="KW-1133">Transmembrane helix</keyword>
<evidence type="ECO:0000313" key="5">
    <source>
        <dbReference type="Proteomes" id="UP000031838"/>
    </source>
</evidence>
<dbReference type="HOGENOM" id="CLU_057101_6_1_4"/>
<dbReference type="GO" id="GO:0004190">
    <property type="term" value="F:aspartic-type endopeptidase activity"/>
    <property type="evidence" value="ECO:0007669"/>
    <property type="project" value="InterPro"/>
</dbReference>
<dbReference type="RefSeq" id="WP_080937144.1">
    <property type="nucleotide sequence ID" value="NZ_BSTO01000005.1"/>
</dbReference>
<dbReference type="PANTHER" id="PTHR30487">
    <property type="entry name" value="TYPE 4 PREPILIN-LIKE PROTEINS LEADER PEPTIDE-PROCESSING ENZYME"/>
    <property type="match status" value="1"/>
</dbReference>
<feature type="transmembrane region" description="Helical" evidence="2">
    <location>
        <begin position="57"/>
        <end position="76"/>
    </location>
</feature>
<dbReference type="AlphaFoldDB" id="A0A0B6RLE1"/>
<reference evidence="4 5" key="2">
    <citation type="journal article" date="2016" name="Appl. Microbiol. Biotechnol.">
        <title>Mutations improving production and secretion of extracellular lipase by Burkholderia glumae PG1.</title>
        <authorList>
            <person name="Knapp A."/>
            <person name="Voget S."/>
            <person name="Gao R."/>
            <person name="Zaburannyi N."/>
            <person name="Krysciak D."/>
            <person name="Breuer M."/>
            <person name="Hauer B."/>
            <person name="Streit W.R."/>
            <person name="Muller R."/>
            <person name="Daniel R."/>
            <person name="Jaeger K.E."/>
        </authorList>
    </citation>
    <scope>NUCLEOTIDE SEQUENCE [LARGE SCALE GENOMIC DNA]</scope>
    <source>
        <strain evidence="4 5">PG1</strain>
    </source>
</reference>
<dbReference type="KEGG" id="bpla:bpln_1g15990"/>
<dbReference type="PANTHER" id="PTHR30487:SF0">
    <property type="entry name" value="PREPILIN LEADER PEPTIDASE_N-METHYLTRANSFERASE-RELATED"/>
    <property type="match status" value="1"/>
</dbReference>
<dbReference type="Proteomes" id="UP000031838">
    <property type="component" value="Chromosome 1"/>
</dbReference>
<dbReference type="OrthoDB" id="8942754at2"/>
<accession>A0A0B6RLE1</accession>
<dbReference type="EMBL" id="CP002580">
    <property type="protein sequence ID" value="AJK46142.1"/>
    <property type="molecule type" value="Genomic_DNA"/>
</dbReference>
<dbReference type="GO" id="GO:0006465">
    <property type="term" value="P:signal peptide processing"/>
    <property type="evidence" value="ECO:0007669"/>
    <property type="project" value="TreeGrafter"/>
</dbReference>
<dbReference type="Pfam" id="PF01478">
    <property type="entry name" value="Peptidase_A24"/>
    <property type="match status" value="1"/>
</dbReference>
<keyword evidence="5" id="KW-1185">Reference proteome</keyword>
<dbReference type="InterPro" id="IPR050882">
    <property type="entry name" value="Prepilin_peptidase/N-MTase"/>
</dbReference>
<organism evidence="4 5">
    <name type="scientific">Burkholderia plantarii</name>
    <dbReference type="NCBI Taxonomy" id="41899"/>
    <lineage>
        <taxon>Bacteria</taxon>
        <taxon>Pseudomonadati</taxon>
        <taxon>Pseudomonadota</taxon>
        <taxon>Betaproteobacteria</taxon>
        <taxon>Burkholderiales</taxon>
        <taxon>Burkholderiaceae</taxon>
        <taxon>Burkholderia</taxon>
    </lineage>
</organism>
<evidence type="ECO:0000259" key="3">
    <source>
        <dbReference type="Pfam" id="PF01478"/>
    </source>
</evidence>
<sequence length="166" mass="18092">MILLLSVGVFLAWVVMVAVGDIRFRRIPNSLVVAGLICGFVSTMARYNPFDITLAEAIIGAAIGFVGLFPFFAWRLMGAADVKVFTVLGLWCGFRGLFWCWIVASLAALIHVLGLMYWTRTPIGALWQRGSPALALGARRGSPYAAFLVIPAAGWLIYLIVTGNLR</sequence>
<evidence type="ECO:0000256" key="2">
    <source>
        <dbReference type="SAM" id="Phobius"/>
    </source>
</evidence>
<gene>
    <name evidence="4" type="ORF">BGL_1c16280</name>
</gene>
<evidence type="ECO:0000313" key="4">
    <source>
        <dbReference type="EMBL" id="AJK46142.1"/>
    </source>
</evidence>
<comment type="similarity">
    <text evidence="1">Belongs to the peptidase A24 family.</text>
</comment>
<keyword evidence="2" id="KW-0812">Transmembrane</keyword>
<dbReference type="KEGG" id="bgp:BGL_1c16280"/>
<dbReference type="InterPro" id="IPR000045">
    <property type="entry name" value="Prepilin_IV_endopep_pep"/>
</dbReference>
<evidence type="ECO:0000256" key="1">
    <source>
        <dbReference type="ARBA" id="ARBA00005801"/>
    </source>
</evidence>
<dbReference type="Gene3D" id="1.20.120.1220">
    <property type="match status" value="1"/>
</dbReference>
<feature type="transmembrane region" description="Helical" evidence="2">
    <location>
        <begin position="144"/>
        <end position="161"/>
    </location>
</feature>
<reference evidence="5" key="1">
    <citation type="submission" date="2011-03" db="EMBL/GenBank/DDBJ databases">
        <authorList>
            <person name="Voget S."/>
            <person name="Streit W.R."/>
            <person name="Jaeger K.E."/>
            <person name="Daniel R."/>
        </authorList>
    </citation>
    <scope>NUCLEOTIDE SEQUENCE [LARGE SCALE GENOMIC DNA]</scope>
    <source>
        <strain evidence="5">PG1</strain>
    </source>
</reference>
<dbReference type="GO" id="GO:0005886">
    <property type="term" value="C:plasma membrane"/>
    <property type="evidence" value="ECO:0007669"/>
    <property type="project" value="TreeGrafter"/>
</dbReference>
<proteinExistence type="inferred from homology"/>
<name>A0A0B6RLE1_BURPL</name>
<protein>
    <submittedName>
        <fullName evidence="4">Peptidase A24A, prepilin type IV</fullName>
    </submittedName>
</protein>
<feature type="transmembrane region" description="Helical" evidence="2">
    <location>
        <begin position="96"/>
        <end position="119"/>
    </location>
</feature>
<feature type="domain" description="Prepilin type IV endopeptidase peptidase" evidence="3">
    <location>
        <begin position="9"/>
        <end position="112"/>
    </location>
</feature>
<keyword evidence="2" id="KW-0472">Membrane</keyword>